<dbReference type="OrthoDB" id="4152802at2759"/>
<accession>A0A2K3Q7J2</accession>
<feature type="compositionally biased region" description="Basic and acidic residues" evidence="1">
    <location>
        <begin position="793"/>
        <end position="806"/>
    </location>
</feature>
<feature type="compositionally biased region" description="Basic residues" evidence="1">
    <location>
        <begin position="1"/>
        <end position="16"/>
    </location>
</feature>
<comment type="caution">
    <text evidence="2">The sequence shown here is derived from an EMBL/GenBank/DDBJ whole genome shotgun (WGS) entry which is preliminary data.</text>
</comment>
<evidence type="ECO:0000313" key="2">
    <source>
        <dbReference type="EMBL" id="PNY23545.1"/>
    </source>
</evidence>
<feature type="compositionally biased region" description="Polar residues" evidence="1">
    <location>
        <begin position="678"/>
        <end position="688"/>
    </location>
</feature>
<feature type="compositionally biased region" description="Basic and acidic residues" evidence="1">
    <location>
        <begin position="431"/>
        <end position="449"/>
    </location>
</feature>
<feature type="compositionally biased region" description="Low complexity" evidence="1">
    <location>
        <begin position="180"/>
        <end position="194"/>
    </location>
</feature>
<feature type="compositionally biased region" description="Polar residues" evidence="1">
    <location>
        <begin position="608"/>
        <end position="617"/>
    </location>
</feature>
<feature type="region of interest" description="Disordered" evidence="1">
    <location>
        <begin position="467"/>
        <end position="502"/>
    </location>
</feature>
<feature type="region of interest" description="Disordered" evidence="1">
    <location>
        <begin position="783"/>
        <end position="812"/>
    </location>
</feature>
<feature type="compositionally biased region" description="Basic residues" evidence="1">
    <location>
        <begin position="110"/>
        <end position="123"/>
    </location>
</feature>
<feature type="compositionally biased region" description="Polar residues" evidence="1">
    <location>
        <begin position="220"/>
        <end position="238"/>
    </location>
</feature>
<dbReference type="Proteomes" id="UP000236621">
    <property type="component" value="Unassembled WGS sequence"/>
</dbReference>
<reference evidence="2 3" key="1">
    <citation type="submission" date="2017-08" db="EMBL/GenBank/DDBJ databases">
        <title>Harnessing the power of phylogenomics to disentangle the directionality and signatures of interkingdom host jumping in the parasitic fungal genus Tolypocladium.</title>
        <authorList>
            <person name="Quandt C.A."/>
            <person name="Patterson W."/>
            <person name="Spatafora J.W."/>
        </authorList>
    </citation>
    <scope>NUCLEOTIDE SEQUENCE [LARGE SCALE GENOMIC DNA]</scope>
    <source>
        <strain evidence="2 3">CBS 113982</strain>
    </source>
</reference>
<feature type="compositionally biased region" description="Basic and acidic residues" evidence="1">
    <location>
        <begin position="362"/>
        <end position="375"/>
    </location>
</feature>
<feature type="region of interest" description="Disordered" evidence="1">
    <location>
        <begin position="1"/>
        <end position="132"/>
    </location>
</feature>
<feature type="compositionally biased region" description="Basic residues" evidence="1">
    <location>
        <begin position="42"/>
        <end position="60"/>
    </location>
</feature>
<feature type="region of interest" description="Disordered" evidence="1">
    <location>
        <begin position="209"/>
        <end position="452"/>
    </location>
</feature>
<dbReference type="STRING" id="45235.A0A2K3Q7J2"/>
<evidence type="ECO:0000256" key="1">
    <source>
        <dbReference type="SAM" id="MobiDB-lite"/>
    </source>
</evidence>
<feature type="compositionally biased region" description="Basic and acidic residues" evidence="1">
    <location>
        <begin position="268"/>
        <end position="312"/>
    </location>
</feature>
<protein>
    <submittedName>
        <fullName evidence="2">Uncharacterized protein</fullName>
    </submittedName>
</protein>
<name>A0A2K3Q7J2_9HYPO</name>
<proteinExistence type="predicted"/>
<sequence>MALWPFRRKGARKRSRSGAALSDGDGPPPRSYAEGPMTRALSMKKKKKRAEPAKLQRRQRAYSFSPGRNDSILVDRHDDGARQGTHFAGSAPDGGAGHLAWERTPTLYHKNSHPPTRRKSSKRRREDPDREAEIKAMSAFMPMRAATDAWASGALPKQSSKRVKTTSNGRQWDKPASNMSLPLPDSLHSSLSSDSDFVSYKVSALDSLLAPRPTLRCAQETRSTPSGASAPNRTSSLKKSLAEREALPGEMYNSRRRMDDLADGLDASDLRELMERDNRRRERKRQDDRERMERRLARSAEKQRREEAEARKSGTPPPENLQRGVMGRELVGLGIEPPSAVVTSSRRRESPTAGPLDDAQEEQPKEPLESFHRTDTIPLVEPPSAQEPAVPTGRTMPPLDADEPVSALPHGSMLAGILRPNKTQSKSTLSSDKDKTMGEDYSPRKDSESSIKASRLSFTSFLKWAARKRRNSGPSSFSNTSREEMQATATAQAQAQAQAEALARLQGDDVATQGNYLASKIGAAHKRTRSRFREDLPEFPLSPPDSPVQSPEAEPPLPVVAKAKTPDKAKGQGRSAHQGTPPSDPRPMQASRQPAMATERIYGAQSPDPHQSMSLASIDSEGSWLSGRVGSRRTTSTMRDSIARANRREQPLLDSPTNSTQEDLAVANDDNVSRLAQDRSSGIFTTGRRSGEGRPSSDEDEPMQDADVKWGAVGAKQAVQFHRYDRDTMRSRQGLLNIDSGDEEDSDAPISPVSPVSEDTVELQHARNVNVGKGRVRNFSAGSARLLQIHPRASLEDKRRTQERRRSGPLFL</sequence>
<feature type="region of interest" description="Disordered" evidence="1">
    <location>
        <begin position="519"/>
        <end position="762"/>
    </location>
</feature>
<evidence type="ECO:0000313" key="3">
    <source>
        <dbReference type="Proteomes" id="UP000236621"/>
    </source>
</evidence>
<organism evidence="2 3">
    <name type="scientific">Tolypocladium capitatum</name>
    <dbReference type="NCBI Taxonomy" id="45235"/>
    <lineage>
        <taxon>Eukaryota</taxon>
        <taxon>Fungi</taxon>
        <taxon>Dikarya</taxon>
        <taxon>Ascomycota</taxon>
        <taxon>Pezizomycotina</taxon>
        <taxon>Sordariomycetes</taxon>
        <taxon>Hypocreomycetidae</taxon>
        <taxon>Hypocreales</taxon>
        <taxon>Ophiocordycipitaceae</taxon>
        <taxon>Tolypocladium</taxon>
    </lineage>
</organism>
<feature type="compositionally biased region" description="Low complexity" evidence="1">
    <location>
        <begin position="486"/>
        <end position="502"/>
    </location>
</feature>
<feature type="region of interest" description="Disordered" evidence="1">
    <location>
        <begin position="149"/>
        <end position="194"/>
    </location>
</feature>
<dbReference type="AlphaFoldDB" id="A0A2K3Q7J2"/>
<gene>
    <name evidence="2" type="ORF">TCAP_06516</name>
</gene>
<dbReference type="EMBL" id="NRSZ01001087">
    <property type="protein sequence ID" value="PNY23545.1"/>
    <property type="molecule type" value="Genomic_DNA"/>
</dbReference>
<keyword evidence="3" id="KW-1185">Reference proteome</keyword>